<evidence type="ECO:0000313" key="6">
    <source>
        <dbReference type="EMBL" id="PCE62518.1"/>
    </source>
</evidence>
<feature type="domain" description="Glycoside hydrolase family 5" evidence="5">
    <location>
        <begin position="238"/>
        <end position="463"/>
    </location>
</feature>
<gene>
    <name evidence="6" type="ORF">B7P33_17940</name>
</gene>
<keyword evidence="2 3" id="KW-0326">Glycosidase</keyword>
<keyword evidence="7" id="KW-1185">Reference proteome</keyword>
<comment type="caution">
    <text evidence="6">The sequence shown here is derived from an EMBL/GenBank/DDBJ whole genome shotgun (WGS) entry which is preliminary data.</text>
</comment>
<dbReference type="Gene3D" id="3.20.20.80">
    <property type="entry name" value="Glycosidases"/>
    <property type="match status" value="1"/>
</dbReference>
<sequence>MNTTKIIYRTFLVGSFVAINTLIIYGISASWNFLNTGADRSKMLHLTQKLELAYLPKMHWDLDGQKGRPMNKQALKELEADYRSAWYVKNMAFRNNDPFGLDDFFTKSAKAELLALLNLNIQNGVSQRSTTITHHIQLEFYSLDGKMAILTDHMVTGYQETYQRGELTYAGPTQNSYRVMLLLEDGFWRIRQMIKTKGEEVIVKPTQVGISIGALKGINYYPKSHPWEMFGKHHDPAILDADFMKLKLMGFNSIRIFIPYETFGRAHVDETQLKQILELMDIAAEKDLKVLITLFDFFGEYDMAHWTLAHRHAEKLVTTLKGHRALLGWDIKNEPDLDFDNYGKREVLTWLELMINRLREWDDVHPITIGWSTPEAAVSLKEMVDFISFHYYGPLEEFDNRFSVLREKAKGKSMVLQEFGKSSYKGIWNAYMGSDEAQLEYMRGIKKRLDANDLSFYIWTLHDFENIPNKVVGPRPWRKAHQRNFGLLDVLGKEKPVSTLGWGN</sequence>
<keyword evidence="4" id="KW-0812">Transmembrane</keyword>
<comment type="similarity">
    <text evidence="3">Belongs to the glycosyl hydrolase 5 (cellulase A) family.</text>
</comment>
<feature type="transmembrane region" description="Helical" evidence="4">
    <location>
        <begin position="6"/>
        <end position="34"/>
    </location>
</feature>
<keyword evidence="4" id="KW-0472">Membrane</keyword>
<dbReference type="InterPro" id="IPR017853">
    <property type="entry name" value="GH"/>
</dbReference>
<dbReference type="GO" id="GO:0000272">
    <property type="term" value="P:polysaccharide catabolic process"/>
    <property type="evidence" value="ECO:0007669"/>
    <property type="project" value="InterPro"/>
</dbReference>
<reference evidence="6 7" key="1">
    <citation type="submission" date="2017-04" db="EMBL/GenBank/DDBJ databases">
        <title>A new member of the family Flavobacteriaceae isolated from ascidians.</title>
        <authorList>
            <person name="Chen L."/>
        </authorList>
    </citation>
    <scope>NUCLEOTIDE SEQUENCE [LARGE SCALE GENOMIC DNA]</scope>
    <source>
        <strain evidence="6 7">HQA918</strain>
    </source>
</reference>
<keyword evidence="1 3" id="KW-0378">Hydrolase</keyword>
<evidence type="ECO:0000256" key="3">
    <source>
        <dbReference type="RuleBase" id="RU361153"/>
    </source>
</evidence>
<evidence type="ECO:0000256" key="1">
    <source>
        <dbReference type="ARBA" id="ARBA00022801"/>
    </source>
</evidence>
<dbReference type="RefSeq" id="WP_097443605.1">
    <property type="nucleotide sequence ID" value="NZ_NBWU01000008.1"/>
</dbReference>
<name>A0A2A4G3F7_9FLAO</name>
<dbReference type="GO" id="GO:0004553">
    <property type="term" value="F:hydrolase activity, hydrolyzing O-glycosyl compounds"/>
    <property type="evidence" value="ECO:0007669"/>
    <property type="project" value="InterPro"/>
</dbReference>
<evidence type="ECO:0000256" key="4">
    <source>
        <dbReference type="SAM" id="Phobius"/>
    </source>
</evidence>
<dbReference type="Proteomes" id="UP000219559">
    <property type="component" value="Unassembled WGS sequence"/>
</dbReference>
<evidence type="ECO:0000259" key="5">
    <source>
        <dbReference type="Pfam" id="PF00150"/>
    </source>
</evidence>
<dbReference type="SUPFAM" id="SSF51445">
    <property type="entry name" value="(Trans)glycosidases"/>
    <property type="match status" value="1"/>
</dbReference>
<dbReference type="AlphaFoldDB" id="A0A2A4G3F7"/>
<keyword evidence="4" id="KW-1133">Transmembrane helix</keyword>
<evidence type="ECO:0000313" key="7">
    <source>
        <dbReference type="Proteomes" id="UP000219559"/>
    </source>
</evidence>
<accession>A0A2A4G3F7</accession>
<proteinExistence type="inferred from homology"/>
<dbReference type="OrthoDB" id="9774262at2"/>
<dbReference type="Pfam" id="PF00150">
    <property type="entry name" value="Cellulase"/>
    <property type="match status" value="1"/>
</dbReference>
<evidence type="ECO:0000256" key="2">
    <source>
        <dbReference type="ARBA" id="ARBA00023295"/>
    </source>
</evidence>
<dbReference type="EMBL" id="NBWU01000008">
    <property type="protein sequence ID" value="PCE62518.1"/>
    <property type="molecule type" value="Genomic_DNA"/>
</dbReference>
<protein>
    <submittedName>
        <fullName evidence="6">Glycosyl hydrolase family 5</fullName>
    </submittedName>
</protein>
<dbReference type="InterPro" id="IPR001547">
    <property type="entry name" value="Glyco_hydro_5"/>
</dbReference>
<organism evidence="6 7">
    <name type="scientific">Sediminicola luteus</name>
    <dbReference type="NCBI Taxonomy" id="319238"/>
    <lineage>
        <taxon>Bacteria</taxon>
        <taxon>Pseudomonadati</taxon>
        <taxon>Bacteroidota</taxon>
        <taxon>Flavobacteriia</taxon>
        <taxon>Flavobacteriales</taxon>
        <taxon>Flavobacteriaceae</taxon>
        <taxon>Sediminicola</taxon>
    </lineage>
</organism>